<name>A0A0E2HGQ9_9FIRM</name>
<evidence type="ECO:0000313" key="3">
    <source>
        <dbReference type="EMBL" id="ENZ20254.1"/>
    </source>
</evidence>
<keyword evidence="3" id="KW-0031">Aminopeptidase</keyword>
<organism evidence="3 4">
    <name type="scientific">[Clostridium] clostridioforme 90A8</name>
    <dbReference type="NCBI Taxonomy" id="999408"/>
    <lineage>
        <taxon>Bacteria</taxon>
        <taxon>Bacillati</taxon>
        <taxon>Bacillota</taxon>
        <taxon>Clostridia</taxon>
        <taxon>Lachnospirales</taxon>
        <taxon>Lachnospiraceae</taxon>
        <taxon>Enterocloster</taxon>
    </lineage>
</organism>
<reference evidence="3 4" key="1">
    <citation type="submission" date="2013-01" db="EMBL/GenBank/DDBJ databases">
        <title>The Genome Sequence of Clostridium clostridioforme 90A8.</title>
        <authorList>
            <consortium name="The Broad Institute Genome Sequencing Platform"/>
            <person name="Earl A."/>
            <person name="Ward D."/>
            <person name="Feldgarden M."/>
            <person name="Gevers D."/>
            <person name="Courvalin P."/>
            <person name="Lambert T."/>
            <person name="Walker B."/>
            <person name="Young S.K."/>
            <person name="Zeng Q."/>
            <person name="Gargeya S."/>
            <person name="Fitzgerald M."/>
            <person name="Haas B."/>
            <person name="Abouelleil A."/>
            <person name="Alvarado L."/>
            <person name="Arachchi H.M."/>
            <person name="Berlin A.M."/>
            <person name="Chapman S.B."/>
            <person name="Dewar J."/>
            <person name="Goldberg J."/>
            <person name="Griggs A."/>
            <person name="Gujja S."/>
            <person name="Hansen M."/>
            <person name="Howarth C."/>
            <person name="Imamovic A."/>
            <person name="Larimer J."/>
            <person name="McCowan C."/>
            <person name="Murphy C."/>
            <person name="Neiman D."/>
            <person name="Pearson M."/>
            <person name="Priest M."/>
            <person name="Roberts A."/>
            <person name="Saif S."/>
            <person name="Shea T."/>
            <person name="Sisk P."/>
            <person name="Sykes S."/>
            <person name="Wortman J."/>
            <person name="Nusbaum C."/>
            <person name="Birren B."/>
        </authorList>
    </citation>
    <scope>NUCLEOTIDE SEQUENCE [LARGE SCALE GENOMIC DNA]</scope>
    <source>
        <strain evidence="3 4">90A8</strain>
    </source>
</reference>
<sequence>MKVYISVDFEGVAGSTSWSSTNLGNLEHGPMAREMTLEAAAACRGALAAGATEIYIKDAHESGRNMDISLLPREAKIILGWKYSPDSMVCGLDGSFDALMFVGYHSPAGTNGSPLAHTMNRKTNYIKFNGRLASEFLMHAYVGASLGVPSVFISGDKNLCSHVHEYDPRITAVAVKEGMGAATVNLAPEMAQELIEEGAKNALLAKDTCHLEVPETIVMEINFKDHFQALRASYYPGMVMTDDFTVSYTARSINELMTARMFVL</sequence>
<dbReference type="AlphaFoldDB" id="A0A0E2HGQ9"/>
<feature type="binding site" evidence="2">
    <location>
        <position position="8"/>
    </location>
    <ligand>
        <name>Zn(2+)</name>
        <dbReference type="ChEBI" id="CHEBI:29105"/>
        <label>2</label>
    </ligand>
</feature>
<dbReference type="CDD" id="cd08770">
    <property type="entry name" value="DAP_dppA_3"/>
    <property type="match status" value="1"/>
</dbReference>
<feature type="binding site" evidence="2">
    <location>
        <position position="135"/>
    </location>
    <ligand>
        <name>Zn(2+)</name>
        <dbReference type="ChEBI" id="CHEBI:29105"/>
        <label>2</label>
    </ligand>
</feature>
<feature type="binding site" evidence="2">
    <location>
        <position position="60"/>
    </location>
    <ligand>
        <name>Zn(2+)</name>
        <dbReference type="ChEBI" id="CHEBI:29105"/>
        <label>2</label>
    </ligand>
</feature>
<dbReference type="SUPFAM" id="SSF63992">
    <property type="entry name" value="Dipeptide transport protein"/>
    <property type="match status" value="1"/>
</dbReference>
<dbReference type="InterPro" id="IPR007035">
    <property type="entry name" value="Peptidase_M55"/>
</dbReference>
<feature type="active site" description="Nucleophile" evidence="1">
    <location>
        <position position="117"/>
    </location>
</feature>
<dbReference type="GO" id="GO:0046872">
    <property type="term" value="F:metal ion binding"/>
    <property type="evidence" value="ECO:0007669"/>
    <property type="project" value="UniProtKB-KW"/>
</dbReference>
<keyword evidence="2" id="KW-0479">Metal-binding</keyword>
<gene>
    <name evidence="3" type="ORF">HMPREF1090_00185</name>
</gene>
<evidence type="ECO:0000256" key="1">
    <source>
        <dbReference type="PIRSR" id="PIRSR015853-1"/>
    </source>
</evidence>
<dbReference type="Proteomes" id="UP000013085">
    <property type="component" value="Unassembled WGS sequence"/>
</dbReference>
<dbReference type="Pfam" id="PF04951">
    <property type="entry name" value="Peptidase_M55"/>
    <property type="match status" value="1"/>
</dbReference>
<keyword evidence="2" id="KW-0862">Zinc</keyword>
<dbReference type="PATRIC" id="fig|999408.3.peg.200"/>
<feature type="binding site" evidence="2">
    <location>
        <position position="105"/>
    </location>
    <ligand>
        <name>Zn(2+)</name>
        <dbReference type="ChEBI" id="CHEBI:29105"/>
        <label>2</label>
    </ligand>
</feature>
<dbReference type="HOGENOM" id="CLU_086038_2_0_9"/>
<dbReference type="InterPro" id="IPR036177">
    <property type="entry name" value="Peptidase_M55_sf"/>
</dbReference>
<evidence type="ECO:0000256" key="2">
    <source>
        <dbReference type="PIRSR" id="PIRSR015853-2"/>
    </source>
</evidence>
<evidence type="ECO:0000313" key="4">
    <source>
        <dbReference type="Proteomes" id="UP000013085"/>
    </source>
</evidence>
<dbReference type="EMBL" id="AGYR01000001">
    <property type="protein sequence ID" value="ENZ20254.1"/>
    <property type="molecule type" value="Genomic_DNA"/>
</dbReference>
<keyword evidence="3" id="KW-0378">Hydrolase</keyword>
<dbReference type="InterPro" id="IPR027476">
    <property type="entry name" value="DppA_N"/>
</dbReference>
<dbReference type="RefSeq" id="WP_002586038.1">
    <property type="nucleotide sequence ID" value="NZ_KB850976.1"/>
</dbReference>
<dbReference type="PIRSF" id="PIRSF015853">
    <property type="entry name" value="Pep_DppA"/>
    <property type="match status" value="1"/>
</dbReference>
<keyword evidence="3" id="KW-0645">Protease</keyword>
<accession>A0A0E2HGQ9</accession>
<feature type="binding site" evidence="2">
    <location>
        <position position="10"/>
    </location>
    <ligand>
        <name>Zn(2+)</name>
        <dbReference type="ChEBI" id="CHEBI:29105"/>
        <label>1</label>
    </ligand>
</feature>
<comment type="caution">
    <text evidence="3">The sequence shown here is derived from an EMBL/GenBank/DDBJ whole genome shotgun (WGS) entry which is preliminary data.</text>
</comment>
<proteinExistence type="predicted"/>
<dbReference type="Gene3D" id="3.40.50.10780">
    <property type="entry name" value="Dipeptide transport protein"/>
    <property type="match status" value="1"/>
</dbReference>
<dbReference type="GeneID" id="57963612"/>
<dbReference type="GO" id="GO:0004177">
    <property type="term" value="F:aminopeptidase activity"/>
    <property type="evidence" value="ECO:0007669"/>
    <property type="project" value="UniProtKB-KW"/>
</dbReference>
<protein>
    <submittedName>
        <fullName evidence="3">D-aminopeptidase</fullName>
    </submittedName>
</protein>
<dbReference type="Gene3D" id="3.30.1360.130">
    <property type="entry name" value="Dipeptide transport protein"/>
    <property type="match status" value="1"/>
</dbReference>
<feature type="binding site" evidence="2">
    <location>
        <position position="8"/>
    </location>
    <ligand>
        <name>Zn(2+)</name>
        <dbReference type="ChEBI" id="CHEBI:29105"/>
        <label>1</label>
    </ligand>
</feature>